<accession>A0A1C4WY96</accession>
<gene>
    <name evidence="1" type="ORF">GA0070563_104110</name>
</gene>
<reference evidence="2" key="1">
    <citation type="submission" date="2016-06" db="EMBL/GenBank/DDBJ databases">
        <authorList>
            <person name="Varghese N."/>
            <person name="Submissions Spin"/>
        </authorList>
    </citation>
    <scope>NUCLEOTIDE SEQUENCE [LARGE SCALE GENOMIC DNA]</scope>
    <source>
        <strain evidence="2">DSM 43168</strain>
    </source>
</reference>
<organism evidence="1 2">
    <name type="scientific">Micromonospora carbonacea</name>
    <dbReference type="NCBI Taxonomy" id="47853"/>
    <lineage>
        <taxon>Bacteria</taxon>
        <taxon>Bacillati</taxon>
        <taxon>Actinomycetota</taxon>
        <taxon>Actinomycetes</taxon>
        <taxon>Micromonosporales</taxon>
        <taxon>Micromonosporaceae</taxon>
        <taxon>Micromonospora</taxon>
    </lineage>
</organism>
<name>A0A1C4WY96_9ACTN</name>
<keyword evidence="2" id="KW-1185">Reference proteome</keyword>
<proteinExistence type="predicted"/>
<dbReference type="RefSeq" id="WP_176734827.1">
    <property type="nucleotide sequence ID" value="NZ_FMCT01000004.1"/>
</dbReference>
<evidence type="ECO:0000313" key="2">
    <source>
        <dbReference type="Proteomes" id="UP000183585"/>
    </source>
</evidence>
<evidence type="ECO:0000313" key="1">
    <source>
        <dbReference type="EMBL" id="SCF01195.1"/>
    </source>
</evidence>
<protein>
    <submittedName>
        <fullName evidence="1">Uncharacterized protein</fullName>
    </submittedName>
</protein>
<dbReference type="EMBL" id="FMCT01000004">
    <property type="protein sequence ID" value="SCF01195.1"/>
    <property type="molecule type" value="Genomic_DNA"/>
</dbReference>
<dbReference type="Proteomes" id="UP000183585">
    <property type="component" value="Unassembled WGS sequence"/>
</dbReference>
<dbReference type="AlphaFoldDB" id="A0A1C4WY96"/>
<sequence length="224" mass="24009">MRTQVTHPHHHHATRAAQALTVARRHLDDAVARETADRRDEARIVAAASSLQAWRPIPGPTGRGGHGDPAGRTVVDFLEPEVRDGQLGRLAGRTTATLTWLAGALALPTAGDPLPALAAAVPTLRPSTARHLARWLDEADQQIRDRLALDDDGTPIPGLRCPRCARRQLTAHTTGPRPTWTVTCTPTCLCVGPDCPCTMPTRVVDVAHIWGPDHPLTARSVSAA</sequence>